<evidence type="ECO:0000313" key="3">
    <source>
        <dbReference type="Proteomes" id="UP000288096"/>
    </source>
</evidence>
<proteinExistence type="predicted"/>
<gene>
    <name evidence="2" type="ORF">DENIS_4782</name>
</gene>
<evidence type="ECO:0000256" key="1">
    <source>
        <dbReference type="SAM" id="Phobius"/>
    </source>
</evidence>
<sequence>MNPTSAEERSGFALPIDIAMLTALITALFYTAGWAFAYRYFEKFHVGLLTLELPREYYFVYSLWVAQDNLVLMIAVLILALFFGGIILAAWRQFGQYAAIIRKALILLSPLILLAFFCISYNLGTSTANARFAEQKQTDYPDYPRIRVNLLPQKDNSDLIAVQKSLKKGCYRLLLQNRDKLFLFYSLKKAPSASLPLVIIPMTQVHSLRILPHYNSCGS</sequence>
<comment type="caution">
    <text evidence="2">The sequence shown here is derived from an EMBL/GenBank/DDBJ whole genome shotgun (WGS) entry which is preliminary data.</text>
</comment>
<name>A0A401G3I9_9BACT</name>
<reference evidence="3" key="1">
    <citation type="submission" date="2017-11" db="EMBL/GenBank/DDBJ databases">
        <authorList>
            <person name="Watanabe M."/>
            <person name="Kojima H."/>
        </authorList>
    </citation>
    <scope>NUCLEOTIDE SEQUENCE [LARGE SCALE GENOMIC DNA]</scope>
    <source>
        <strain evidence="3">Tokyo 01</strain>
    </source>
</reference>
<keyword evidence="1" id="KW-1133">Transmembrane helix</keyword>
<keyword evidence="1" id="KW-0812">Transmembrane</keyword>
<reference evidence="3" key="2">
    <citation type="submission" date="2019-01" db="EMBL/GenBank/DDBJ databases">
        <title>Genome sequence of Desulfonema ishimotonii strain Tokyo 01.</title>
        <authorList>
            <person name="Fukui M."/>
        </authorList>
    </citation>
    <scope>NUCLEOTIDE SEQUENCE [LARGE SCALE GENOMIC DNA]</scope>
    <source>
        <strain evidence="3">Tokyo 01</strain>
    </source>
</reference>
<dbReference type="RefSeq" id="WP_231714581.1">
    <property type="nucleotide sequence ID" value="NZ_BEXT01000001.1"/>
</dbReference>
<dbReference type="AlphaFoldDB" id="A0A401G3I9"/>
<dbReference type="EMBL" id="BEXT01000001">
    <property type="protein sequence ID" value="GBC63784.1"/>
    <property type="molecule type" value="Genomic_DNA"/>
</dbReference>
<accession>A0A401G3I9</accession>
<evidence type="ECO:0000313" key="2">
    <source>
        <dbReference type="EMBL" id="GBC63784.1"/>
    </source>
</evidence>
<dbReference type="Proteomes" id="UP000288096">
    <property type="component" value="Unassembled WGS sequence"/>
</dbReference>
<keyword evidence="1" id="KW-0472">Membrane</keyword>
<organism evidence="2 3">
    <name type="scientific">Desulfonema ishimotonii</name>
    <dbReference type="NCBI Taxonomy" id="45657"/>
    <lineage>
        <taxon>Bacteria</taxon>
        <taxon>Pseudomonadati</taxon>
        <taxon>Thermodesulfobacteriota</taxon>
        <taxon>Desulfobacteria</taxon>
        <taxon>Desulfobacterales</taxon>
        <taxon>Desulfococcaceae</taxon>
        <taxon>Desulfonema</taxon>
    </lineage>
</organism>
<feature type="transmembrane region" description="Helical" evidence="1">
    <location>
        <begin position="104"/>
        <end position="123"/>
    </location>
</feature>
<keyword evidence="3" id="KW-1185">Reference proteome</keyword>
<feature type="transmembrane region" description="Helical" evidence="1">
    <location>
        <begin position="12"/>
        <end position="37"/>
    </location>
</feature>
<protein>
    <submittedName>
        <fullName evidence="2">Uncharacterized protein</fullName>
    </submittedName>
</protein>
<feature type="transmembrane region" description="Helical" evidence="1">
    <location>
        <begin position="70"/>
        <end position="92"/>
    </location>
</feature>